<dbReference type="InterPro" id="IPR015943">
    <property type="entry name" value="WD40/YVTN_repeat-like_dom_sf"/>
</dbReference>
<evidence type="ECO:0000256" key="2">
    <source>
        <dbReference type="SAM" id="MobiDB-lite"/>
    </source>
</evidence>
<evidence type="ECO:0000313" key="3">
    <source>
        <dbReference type="EMBL" id="CAG9786319.1"/>
    </source>
</evidence>
<proteinExistence type="predicted"/>
<accession>A0A9N9QZG4</accession>
<keyword evidence="1" id="KW-0853">WD repeat</keyword>
<evidence type="ECO:0008006" key="5">
    <source>
        <dbReference type="Google" id="ProtNLM"/>
    </source>
</evidence>
<dbReference type="GO" id="GO:0035973">
    <property type="term" value="P:aggrephagy"/>
    <property type="evidence" value="ECO:0007669"/>
    <property type="project" value="TreeGrafter"/>
</dbReference>
<evidence type="ECO:0000313" key="4">
    <source>
        <dbReference type="Proteomes" id="UP001153714"/>
    </source>
</evidence>
<dbReference type="PANTHER" id="PTHR44662:SF1">
    <property type="entry name" value="WD REPEAT-CONTAINING PROTEIN 81"/>
    <property type="match status" value="1"/>
</dbReference>
<feature type="compositionally biased region" description="Basic and acidic residues" evidence="2">
    <location>
        <begin position="42"/>
        <end position="54"/>
    </location>
</feature>
<dbReference type="PANTHER" id="PTHR44662">
    <property type="entry name" value="WD REPEAT-CONTAINING PROTEIN 81"/>
    <property type="match status" value="1"/>
</dbReference>
<dbReference type="Proteomes" id="UP001153714">
    <property type="component" value="Chromosome 15"/>
</dbReference>
<dbReference type="PROSITE" id="PS50294">
    <property type="entry name" value="WD_REPEATS_REGION"/>
    <property type="match status" value="1"/>
</dbReference>
<dbReference type="InterPro" id="IPR036322">
    <property type="entry name" value="WD40_repeat_dom_sf"/>
</dbReference>
<dbReference type="SUPFAM" id="SSF50978">
    <property type="entry name" value="WD40 repeat-like"/>
    <property type="match status" value="1"/>
</dbReference>
<dbReference type="SMART" id="SM00320">
    <property type="entry name" value="WD40"/>
    <property type="match status" value="6"/>
</dbReference>
<dbReference type="Gene3D" id="2.130.10.10">
    <property type="entry name" value="YVTN repeat-like/Quinoprotein amine dehydrogenase"/>
    <property type="match status" value="2"/>
</dbReference>
<sequence length="1493" mass="167469">MTDEEEESTSVPQHVSRLNVPPQRVRTRHKSSSRARSLSKGQPHEDSPHSESRASSHTRHYRVQRSELGKGVIYLPKEFNPVASIQALEALDHFRTKCFFSKAEDKSKETVTTLNYFPVQQEVKKLSSTTKDSSEDTAFTNHIFLASYDQSYFKRFSQDAHLESATKERKARSFNSRYTTDASVYKQFVTESRRQDMLVIGCLIVEIFLHQYMRPLRSNNDSFMDRYNSCRTVLKYNFNVLPKCVSYITSLLLNVQPPSLSFKNQLSPKDESFKKIIVTDKGLPPPTASQLLQPLLMQHLIPFPQTFNILYKLLSTLHEYELTSNELNILFMYECDGTQCEKYQSIDKTKLQFNQQIAEGKIQSCVTHLDVLLSQLTCYNQFDVLDIFVMHYVDLLRNRETSVLAAWYLFDTVSKALGQAATKKKLLKHILYLYEDEDVTGEKQTRHKLTDVDVSIEATVLSNKQKFVKLYHNIFLLQLMVRLGLQCFLDNFTQHLVEAVGGYRDDNSSAVGSPGHLCNSKSAANKKPRYSDDNVKSALSTTTDIFSPDTSYGSEHIATPNVEKCLVDVPETLKEKDSGDTRISDSDLFHFESDRDRLPSRNIRSKSPSESIDSCHSNPPNETVLHSPSSSTEVFSPATSKYFTPHSNTQDLTLIVNNPPEATPENSNKPMSPTIDIPTKTMFTSYLHFANDESRSDEVEGVPYSRQIKSLELDRNLEGYHAQTSRSCTDVISDPCKDYTPCKISDMSSESLIWLAHRLGPVLTCRYIARNLLKMLTLCYIGKDNLTLWEGEEKDEFDEISIVECRVVGDRNARKVIKCLTSIVAMYGEQLIIFQYLPHMGELIASCRRRLSAPLEGGVVACLQLVKYLLPYMSDVKVMEQLLDTFLKSILQPALRLASTSRCSYPSGAVARSALARKLLEALHVLALRIGPEMTRMHLCVHALQRFFLAFDKATGKTENWPKQEDTNPEKSSEECLDPADGIVELCRDGSTCEWRVREGRVLRADLPDLACSPPATHDRSADSTALTAQEELLMVFDEELAYKAYTTFADFVGADAMEQCLKNGDTIRSLCRKYEQTHCISSPLIIRSEKRVQTSFSDEPISRKTIDITPTKADLSDHMSGSNSFGSNVTLVGNRIDVAAEPVATAKGLDVVACQIDNGPKSNRHLRGDWLIYWEHEIGRPDKENRFNLKQIKLQTFIGHTQAVKSIHCLDNEHSFMSGSKDKTVRLWSLRNQGDGNASTLCNWTYTGHKKGVLSLTFLDSLRLAVSTDSVVHIWDPFMESVVSQLDNIKVPVSIVRTLGGASTAVLAATTDATLKFIDARACNHTHDLKLPMSTSTFVRCMCVCGEGGWAACGLASGHVAVIDLRTGLPLAHWKAHDGEVLRLAVVDEHRLLSSGLDQATALWRPDDGELIAHLKGNTEPVHCLSVYYNELISGTTNNRIGVHTSLGTDASFSSTRLRSDTFRGVLTCLATLPLNRLLLLGSDTGTISLLC</sequence>
<dbReference type="OrthoDB" id="29306at2759"/>
<keyword evidence="4" id="KW-1185">Reference proteome</keyword>
<dbReference type="InterPro" id="IPR052651">
    <property type="entry name" value="WDR81"/>
</dbReference>
<feature type="region of interest" description="Disordered" evidence="2">
    <location>
        <begin position="510"/>
        <end position="534"/>
    </location>
</feature>
<feature type="repeat" description="WD" evidence="1">
    <location>
        <begin position="1198"/>
        <end position="1233"/>
    </location>
</feature>
<feature type="region of interest" description="Disordered" evidence="2">
    <location>
        <begin position="1"/>
        <end position="62"/>
    </location>
</feature>
<dbReference type="GO" id="GO:0035014">
    <property type="term" value="F:phosphatidylinositol 3-kinase regulator activity"/>
    <property type="evidence" value="ECO:0007669"/>
    <property type="project" value="TreeGrafter"/>
</dbReference>
<dbReference type="EMBL" id="OU893346">
    <property type="protein sequence ID" value="CAG9786319.1"/>
    <property type="molecule type" value="Genomic_DNA"/>
</dbReference>
<dbReference type="PROSITE" id="PS50082">
    <property type="entry name" value="WD_REPEATS_2"/>
    <property type="match status" value="2"/>
</dbReference>
<gene>
    <name evidence="3" type="ORF">DIATSA_LOCUS4281</name>
</gene>
<evidence type="ECO:0000256" key="1">
    <source>
        <dbReference type="PROSITE-ProRule" id="PRU00221"/>
    </source>
</evidence>
<dbReference type="GO" id="GO:0005739">
    <property type="term" value="C:mitochondrion"/>
    <property type="evidence" value="ECO:0007669"/>
    <property type="project" value="TreeGrafter"/>
</dbReference>
<dbReference type="Pfam" id="PF00400">
    <property type="entry name" value="WD40"/>
    <property type="match status" value="2"/>
</dbReference>
<reference evidence="3" key="1">
    <citation type="submission" date="2021-12" db="EMBL/GenBank/DDBJ databases">
        <authorList>
            <person name="King R."/>
        </authorList>
    </citation>
    <scope>NUCLEOTIDE SEQUENCE</scope>
</reference>
<feature type="region of interest" description="Disordered" evidence="2">
    <location>
        <begin position="598"/>
        <end position="672"/>
    </location>
</feature>
<feature type="compositionally biased region" description="Polar residues" evidence="2">
    <location>
        <begin position="605"/>
        <end position="656"/>
    </location>
</feature>
<reference evidence="3" key="2">
    <citation type="submission" date="2022-10" db="EMBL/GenBank/DDBJ databases">
        <authorList>
            <consortium name="ENA_rothamsted_submissions"/>
            <consortium name="culmorum"/>
            <person name="King R."/>
        </authorList>
    </citation>
    <scope>NUCLEOTIDE SEQUENCE</scope>
</reference>
<dbReference type="InterPro" id="IPR001680">
    <property type="entry name" value="WD40_rpt"/>
</dbReference>
<organism evidence="3 4">
    <name type="scientific">Diatraea saccharalis</name>
    <name type="common">sugarcane borer</name>
    <dbReference type="NCBI Taxonomy" id="40085"/>
    <lineage>
        <taxon>Eukaryota</taxon>
        <taxon>Metazoa</taxon>
        <taxon>Ecdysozoa</taxon>
        <taxon>Arthropoda</taxon>
        <taxon>Hexapoda</taxon>
        <taxon>Insecta</taxon>
        <taxon>Pterygota</taxon>
        <taxon>Neoptera</taxon>
        <taxon>Endopterygota</taxon>
        <taxon>Lepidoptera</taxon>
        <taxon>Glossata</taxon>
        <taxon>Ditrysia</taxon>
        <taxon>Pyraloidea</taxon>
        <taxon>Crambidae</taxon>
        <taxon>Crambinae</taxon>
        <taxon>Diatraea</taxon>
    </lineage>
</organism>
<protein>
    <recommendedName>
        <fullName evidence="5">WD repeat-containing protein 81</fullName>
    </recommendedName>
</protein>
<name>A0A9N9QZG4_9NEOP</name>
<feature type="repeat" description="WD" evidence="1">
    <location>
        <begin position="1247"/>
        <end position="1277"/>
    </location>
</feature>